<dbReference type="AlphaFoldDB" id="A0A0G4PMZ8"/>
<feature type="region of interest" description="Disordered" evidence="6">
    <location>
        <begin position="72"/>
        <end position="95"/>
    </location>
</feature>
<evidence type="ECO:0000313" key="8">
    <source>
        <dbReference type="EMBL" id="CRL27729.1"/>
    </source>
</evidence>
<dbReference type="PANTHER" id="PTHR47425:SF2">
    <property type="entry name" value="FARB-RELATED"/>
    <property type="match status" value="1"/>
</dbReference>
<dbReference type="InterPro" id="IPR052761">
    <property type="entry name" value="Fungal_Detox/Toxin_TFs"/>
</dbReference>
<evidence type="ECO:0000256" key="6">
    <source>
        <dbReference type="SAM" id="MobiDB-lite"/>
    </source>
</evidence>
<dbReference type="Proteomes" id="UP000053732">
    <property type="component" value="Unassembled WGS sequence"/>
</dbReference>
<dbReference type="CDD" id="cd12148">
    <property type="entry name" value="fungal_TF_MHR"/>
    <property type="match status" value="1"/>
</dbReference>
<dbReference type="Pfam" id="PF00172">
    <property type="entry name" value="Zn_clus"/>
    <property type="match status" value="1"/>
</dbReference>
<dbReference type="STRING" id="1429867.A0A0G4PMZ8"/>
<dbReference type="PANTHER" id="PTHR47425">
    <property type="entry name" value="FARB-RELATED"/>
    <property type="match status" value="1"/>
</dbReference>
<sequence>MNPADIPNPGLCSNLMPPPTRIRKRARKACQSCHIRKVRCDVSIRGSPCMNCSLDGETCIVNARPSKLVRVEPNTSDVDVSSPPSTLPGVPRVPDTDAIEQDWEWMARDRPDSTESHDSFGWIKDMLDGHVSGSNKDPSFESLTTHSRPSSCVDNVRIHARNPKSSPDVLYCHYQFLVINNIRNIPPHDLNFLELQGCLRVPTRDLLYELVQQYFLHVHPILPLMNEGDFWDLYFHSADGPPTKPISLLVFQAMLFASCNFLSASTVHSLGFPSIRVMRASYYRNAKLLYDLGSESSPLSTAQASLLLSFACLSASRKPNISWLSIAIENAKIAEAHLYASIPATSIPPEQRNILKRVWWCCIIRDRSTGLLMRRPIQITKLHFDFGSHSLCAADLAEEFERSRVYDPATKRGLADVLAQWMQLNITLTDILTLAFPLNEGQPVTHDKTLSDTSQLRECKSALERWYKYVGPRLPFPFPAPTTHSSTRPETDTDKYHSSLILYTNLMLMYYHTSRVVLSHYEVLHADTLQRQSHLNAPLCQNLSTIVKSRQELEDAAFCMIQCHKELVSRGLDRWLPVSAVGCTALPLILHILNTNLAHRVDHVPTNNNIPPGEKQDQLDVLVQVMKTYQYQYDGVDWVTDIVRHIVDLAHLDEPSLRTQGTGIQWTDILVFQPSSYLRLTLVLDLSLRKGRLAEDGDFPASLRGLFAAELRPLKGLIEANRTNRIEEVRNDYILPPRTLDPSALLFNDEGPQPKEQCHDSGSQENTLEGLEEQIYLHLAGGVADNDMSFSHDSSIFDV</sequence>
<dbReference type="InterPro" id="IPR001138">
    <property type="entry name" value="Zn2Cys6_DnaBD"/>
</dbReference>
<dbReference type="InterPro" id="IPR036864">
    <property type="entry name" value="Zn2-C6_fun-type_DNA-bd_sf"/>
</dbReference>
<evidence type="ECO:0000256" key="4">
    <source>
        <dbReference type="ARBA" id="ARBA00023163"/>
    </source>
</evidence>
<gene>
    <name evidence="8" type="ORF">PCAMFM013_S023g000187</name>
</gene>
<dbReference type="GO" id="GO:0008270">
    <property type="term" value="F:zinc ion binding"/>
    <property type="evidence" value="ECO:0007669"/>
    <property type="project" value="InterPro"/>
</dbReference>
<dbReference type="PROSITE" id="PS00463">
    <property type="entry name" value="ZN2_CY6_FUNGAL_1"/>
    <property type="match status" value="1"/>
</dbReference>
<dbReference type="EMBL" id="HG793156">
    <property type="protein sequence ID" value="CRL27729.1"/>
    <property type="molecule type" value="Genomic_DNA"/>
</dbReference>
<evidence type="ECO:0000256" key="5">
    <source>
        <dbReference type="ARBA" id="ARBA00023242"/>
    </source>
</evidence>
<name>A0A0G4PMZ8_PENC3</name>
<dbReference type="InterPro" id="IPR007219">
    <property type="entry name" value="XnlR_reg_dom"/>
</dbReference>
<evidence type="ECO:0000256" key="2">
    <source>
        <dbReference type="ARBA" id="ARBA00023015"/>
    </source>
</evidence>
<dbReference type="PROSITE" id="PS50048">
    <property type="entry name" value="ZN2_CY6_FUNGAL_2"/>
    <property type="match status" value="1"/>
</dbReference>
<keyword evidence="3" id="KW-0238">DNA-binding</keyword>
<keyword evidence="1" id="KW-0479">Metal-binding</keyword>
<protein>
    <submittedName>
        <fullName evidence="8">Fungal transcriptional regulatory protein, N-terminal</fullName>
    </submittedName>
</protein>
<dbReference type="SUPFAM" id="SSF57701">
    <property type="entry name" value="Zn2/Cys6 DNA-binding domain"/>
    <property type="match status" value="1"/>
</dbReference>
<dbReference type="CDD" id="cd00067">
    <property type="entry name" value="GAL4"/>
    <property type="match status" value="1"/>
</dbReference>
<evidence type="ECO:0000256" key="3">
    <source>
        <dbReference type="ARBA" id="ARBA00023125"/>
    </source>
</evidence>
<dbReference type="Gene3D" id="4.10.240.10">
    <property type="entry name" value="Zn(2)-C6 fungal-type DNA-binding domain"/>
    <property type="match status" value="1"/>
</dbReference>
<dbReference type="GO" id="GO:0003677">
    <property type="term" value="F:DNA binding"/>
    <property type="evidence" value="ECO:0007669"/>
    <property type="project" value="UniProtKB-KW"/>
</dbReference>
<organism evidence="8 9">
    <name type="scientific">Penicillium camemberti (strain FM 013)</name>
    <dbReference type="NCBI Taxonomy" id="1429867"/>
    <lineage>
        <taxon>Eukaryota</taxon>
        <taxon>Fungi</taxon>
        <taxon>Dikarya</taxon>
        <taxon>Ascomycota</taxon>
        <taxon>Pezizomycotina</taxon>
        <taxon>Eurotiomycetes</taxon>
        <taxon>Eurotiomycetidae</taxon>
        <taxon>Eurotiales</taxon>
        <taxon>Aspergillaceae</taxon>
        <taxon>Penicillium</taxon>
    </lineage>
</organism>
<feature type="compositionally biased region" description="Polar residues" evidence="6">
    <location>
        <begin position="73"/>
        <end position="84"/>
    </location>
</feature>
<keyword evidence="5" id="KW-0539">Nucleus</keyword>
<proteinExistence type="predicted"/>
<evidence type="ECO:0000313" key="9">
    <source>
        <dbReference type="Proteomes" id="UP000053732"/>
    </source>
</evidence>
<reference evidence="8 9" key="1">
    <citation type="journal article" date="2014" name="Nat. Commun.">
        <title>Multiple recent horizontal transfers of a large genomic region in cheese making fungi.</title>
        <authorList>
            <person name="Cheeseman K."/>
            <person name="Ropars J."/>
            <person name="Renault P."/>
            <person name="Dupont J."/>
            <person name="Gouzy J."/>
            <person name="Branca A."/>
            <person name="Abraham A.L."/>
            <person name="Ceppi M."/>
            <person name="Conseiller E."/>
            <person name="Debuchy R."/>
            <person name="Malagnac F."/>
            <person name="Goarin A."/>
            <person name="Silar P."/>
            <person name="Lacoste S."/>
            <person name="Sallet E."/>
            <person name="Bensimon A."/>
            <person name="Giraud T."/>
            <person name="Brygoo Y."/>
        </authorList>
    </citation>
    <scope>NUCLEOTIDE SEQUENCE [LARGE SCALE GENOMIC DNA]</scope>
    <source>
        <strain evidence="9">FM 013</strain>
    </source>
</reference>
<dbReference type="Pfam" id="PF04082">
    <property type="entry name" value="Fungal_trans"/>
    <property type="match status" value="1"/>
</dbReference>
<feature type="domain" description="Zn(2)-C6 fungal-type" evidence="7">
    <location>
        <begin position="29"/>
        <end position="61"/>
    </location>
</feature>
<dbReference type="SMART" id="SM00066">
    <property type="entry name" value="GAL4"/>
    <property type="match status" value="1"/>
</dbReference>
<evidence type="ECO:0000256" key="1">
    <source>
        <dbReference type="ARBA" id="ARBA00022723"/>
    </source>
</evidence>
<keyword evidence="9" id="KW-1185">Reference proteome</keyword>
<dbReference type="GO" id="GO:0006351">
    <property type="term" value="P:DNA-templated transcription"/>
    <property type="evidence" value="ECO:0007669"/>
    <property type="project" value="InterPro"/>
</dbReference>
<evidence type="ECO:0000259" key="7">
    <source>
        <dbReference type="PROSITE" id="PS50048"/>
    </source>
</evidence>
<accession>A0A0G4PMZ8</accession>
<keyword evidence="2" id="KW-0805">Transcription regulation</keyword>
<dbReference type="GO" id="GO:0000981">
    <property type="term" value="F:DNA-binding transcription factor activity, RNA polymerase II-specific"/>
    <property type="evidence" value="ECO:0007669"/>
    <property type="project" value="InterPro"/>
</dbReference>
<keyword evidence="4" id="KW-0804">Transcription</keyword>